<protein>
    <submittedName>
        <fullName evidence="1">Uncharacterized protein</fullName>
    </submittedName>
</protein>
<evidence type="ECO:0000313" key="2">
    <source>
        <dbReference type="Proteomes" id="UP000799429"/>
    </source>
</evidence>
<dbReference type="AlphaFoldDB" id="A0A9P4S5Q9"/>
<gene>
    <name evidence="1" type="ORF">M501DRAFT_900949</name>
</gene>
<name>A0A9P4S5Q9_9PEZI</name>
<comment type="caution">
    <text evidence="1">The sequence shown here is derived from an EMBL/GenBank/DDBJ whole genome shotgun (WGS) entry which is preliminary data.</text>
</comment>
<dbReference type="PANTHER" id="PTHR35596:SF1">
    <property type="entry name" value="MICROBIAL-TYPE PARG CATALYTIC DOMAIN-CONTAINING PROTEIN"/>
    <property type="match status" value="1"/>
</dbReference>
<feature type="non-terminal residue" evidence="1">
    <location>
        <position position="1"/>
    </location>
</feature>
<keyword evidence="2" id="KW-1185">Reference proteome</keyword>
<evidence type="ECO:0000313" key="1">
    <source>
        <dbReference type="EMBL" id="KAF2836663.1"/>
    </source>
</evidence>
<dbReference type="Gene3D" id="3.40.220.10">
    <property type="entry name" value="Leucine Aminopeptidase, subunit E, domain 1"/>
    <property type="match status" value="1"/>
</dbReference>
<sequence length="152" mass="16474">FFPLPSISAIYSSAVLIIRSSLSTSHTLLIPQTSAFSFPTVSVISVAALRLAPISATGGFENPDDRSAAKAKMRLMLRAGAHEGHSKLVLGSMGCRAFRNPGKEVALCWREVLLEEEFAGSWWEALLFAVMDSRHRDGEVGNHGIFAEELEG</sequence>
<dbReference type="PANTHER" id="PTHR35596">
    <property type="entry name" value="DUF2263 DOMAIN-CONTAINING PROTEIN"/>
    <property type="match status" value="1"/>
</dbReference>
<dbReference type="OrthoDB" id="9985428at2759"/>
<accession>A0A9P4S5Q9</accession>
<dbReference type="InterPro" id="IPR043472">
    <property type="entry name" value="Macro_dom-like"/>
</dbReference>
<dbReference type="EMBL" id="MU006102">
    <property type="protein sequence ID" value="KAF2836663.1"/>
    <property type="molecule type" value="Genomic_DNA"/>
</dbReference>
<dbReference type="Proteomes" id="UP000799429">
    <property type="component" value="Unassembled WGS sequence"/>
</dbReference>
<organism evidence="1 2">
    <name type="scientific">Patellaria atrata CBS 101060</name>
    <dbReference type="NCBI Taxonomy" id="1346257"/>
    <lineage>
        <taxon>Eukaryota</taxon>
        <taxon>Fungi</taxon>
        <taxon>Dikarya</taxon>
        <taxon>Ascomycota</taxon>
        <taxon>Pezizomycotina</taxon>
        <taxon>Dothideomycetes</taxon>
        <taxon>Dothideomycetes incertae sedis</taxon>
        <taxon>Patellariales</taxon>
        <taxon>Patellariaceae</taxon>
        <taxon>Patellaria</taxon>
    </lineage>
</organism>
<reference evidence="1" key="1">
    <citation type="journal article" date="2020" name="Stud. Mycol.">
        <title>101 Dothideomycetes genomes: a test case for predicting lifestyles and emergence of pathogens.</title>
        <authorList>
            <person name="Haridas S."/>
            <person name="Albert R."/>
            <person name="Binder M."/>
            <person name="Bloem J."/>
            <person name="Labutti K."/>
            <person name="Salamov A."/>
            <person name="Andreopoulos B."/>
            <person name="Baker S."/>
            <person name="Barry K."/>
            <person name="Bills G."/>
            <person name="Bluhm B."/>
            <person name="Cannon C."/>
            <person name="Castanera R."/>
            <person name="Culley D."/>
            <person name="Daum C."/>
            <person name="Ezra D."/>
            <person name="Gonzalez J."/>
            <person name="Henrissat B."/>
            <person name="Kuo A."/>
            <person name="Liang C."/>
            <person name="Lipzen A."/>
            <person name="Lutzoni F."/>
            <person name="Magnuson J."/>
            <person name="Mondo S."/>
            <person name="Nolan M."/>
            <person name="Ohm R."/>
            <person name="Pangilinan J."/>
            <person name="Park H.-J."/>
            <person name="Ramirez L."/>
            <person name="Alfaro M."/>
            <person name="Sun H."/>
            <person name="Tritt A."/>
            <person name="Yoshinaga Y."/>
            <person name="Zwiers L.-H."/>
            <person name="Turgeon B."/>
            <person name="Goodwin S."/>
            <person name="Spatafora J."/>
            <person name="Crous P."/>
            <person name="Grigoriev I."/>
        </authorList>
    </citation>
    <scope>NUCLEOTIDE SEQUENCE</scope>
    <source>
        <strain evidence="1">CBS 101060</strain>
    </source>
</reference>
<feature type="non-terminal residue" evidence="1">
    <location>
        <position position="152"/>
    </location>
</feature>
<proteinExistence type="predicted"/>